<organism evidence="4 5">
    <name type="scientific">Priapulus caudatus</name>
    <name type="common">Priapulid worm</name>
    <dbReference type="NCBI Taxonomy" id="37621"/>
    <lineage>
        <taxon>Eukaryota</taxon>
        <taxon>Metazoa</taxon>
        <taxon>Ecdysozoa</taxon>
        <taxon>Scalidophora</taxon>
        <taxon>Priapulida</taxon>
        <taxon>Priapulimorpha</taxon>
        <taxon>Priapulimorphida</taxon>
        <taxon>Priapulidae</taxon>
        <taxon>Priapulus</taxon>
    </lineage>
</organism>
<dbReference type="PANTHER" id="PTHR11783">
    <property type="entry name" value="SULFOTRANSFERASE SULT"/>
    <property type="match status" value="1"/>
</dbReference>
<dbReference type="RefSeq" id="XP_014678075.1">
    <property type="nucleotide sequence ID" value="XM_014822589.1"/>
</dbReference>
<evidence type="ECO:0000256" key="2">
    <source>
        <dbReference type="ARBA" id="ARBA00022679"/>
    </source>
</evidence>
<evidence type="ECO:0000256" key="1">
    <source>
        <dbReference type="ARBA" id="ARBA00005771"/>
    </source>
</evidence>
<keyword evidence="2" id="KW-0808">Transferase</keyword>
<evidence type="ECO:0000313" key="4">
    <source>
        <dbReference type="Proteomes" id="UP000695022"/>
    </source>
</evidence>
<dbReference type="Proteomes" id="UP000695022">
    <property type="component" value="Unplaced"/>
</dbReference>
<evidence type="ECO:0000313" key="5">
    <source>
        <dbReference type="RefSeq" id="XP_014678075.1"/>
    </source>
</evidence>
<proteinExistence type="inferred from homology"/>
<protein>
    <submittedName>
        <fullName evidence="5">Sulfotransferase family cytosolic 2B member 1-like</fullName>
    </submittedName>
</protein>
<dbReference type="InterPro" id="IPR000863">
    <property type="entry name" value="Sulfotransferase_dom"/>
</dbReference>
<dbReference type="SUPFAM" id="SSF52540">
    <property type="entry name" value="P-loop containing nucleoside triphosphate hydrolases"/>
    <property type="match status" value="2"/>
</dbReference>
<dbReference type="InterPro" id="IPR027417">
    <property type="entry name" value="P-loop_NTPase"/>
</dbReference>
<keyword evidence="4" id="KW-1185">Reference proteome</keyword>
<feature type="domain" description="Sulfotransferase" evidence="3">
    <location>
        <begin position="111"/>
        <end position="168"/>
    </location>
</feature>
<reference evidence="5" key="1">
    <citation type="submission" date="2025-08" db="UniProtKB">
        <authorList>
            <consortium name="RefSeq"/>
        </authorList>
    </citation>
    <scope>IDENTIFICATION</scope>
</reference>
<accession>A0ABM1F0V4</accession>
<comment type="similarity">
    <text evidence="1">Belongs to the sulfotransferase 1 family.</text>
</comment>
<evidence type="ECO:0000259" key="3">
    <source>
        <dbReference type="Pfam" id="PF00685"/>
    </source>
</evidence>
<name>A0ABM1F0V4_PRICU</name>
<dbReference type="Pfam" id="PF00685">
    <property type="entry name" value="Sulfotransfer_1"/>
    <property type="match status" value="1"/>
</dbReference>
<dbReference type="GeneID" id="106817878"/>
<sequence length="209" mass="24111">MEEMEPVTERMCKYQDCYWIIPCLFKYKEVVEKMETRPDDVFVCSFPKSGTTCDTGDHLANPDNFEHTTELRAIRRGRLGSNGWKYGVKGNARSTLHQPDSLPEGKQRGLDHEGHVRRIGRFLGRELTDEQVEGIVAHTTFDFMKKNDAVSYKRYTENADFTFINKGQCYVLGSVLRARGQCYVLDSYKRYTENTNTSFINKGQCYVLG</sequence>
<gene>
    <name evidence="5" type="primary">LOC106817878</name>
</gene>
<dbReference type="Gene3D" id="3.40.50.300">
    <property type="entry name" value="P-loop containing nucleotide triphosphate hydrolases"/>
    <property type="match status" value="2"/>
</dbReference>